<evidence type="ECO:0000259" key="7">
    <source>
        <dbReference type="Pfam" id="PF12698"/>
    </source>
</evidence>
<dbReference type="Proteomes" id="UP000094527">
    <property type="component" value="Unassembled WGS sequence"/>
</dbReference>
<keyword evidence="3 6" id="KW-1133">Transmembrane helix</keyword>
<dbReference type="GO" id="GO:0140359">
    <property type="term" value="F:ABC-type transporter activity"/>
    <property type="evidence" value="ECO:0007669"/>
    <property type="project" value="InterPro"/>
</dbReference>
<evidence type="ECO:0000256" key="5">
    <source>
        <dbReference type="SAM" id="MobiDB-lite"/>
    </source>
</evidence>
<proteinExistence type="predicted"/>
<feature type="transmembrane region" description="Helical" evidence="6">
    <location>
        <begin position="427"/>
        <end position="448"/>
    </location>
</feature>
<feature type="transmembrane region" description="Helical" evidence="6">
    <location>
        <begin position="530"/>
        <end position="553"/>
    </location>
</feature>
<sequence length="652" mass="75635">MEQRLLIMDNQVSPENTPPDSPHGSPHRRSQITDEDSTRIWDDLPKHLKIKKRSAYIRRHSDLTVTSNYRKFTLLMWKNYINTKRKWKTSAVQLTAPAFLVTILVIINSHRLDHHYKQTIYDPFKIDVMPNSTFGNACDTIYLKPQNKAIEEFKNHLQLAISCPPNTTHCRDFKYKFSDDDLDVVPYKSDLCAMIEFIKYEPLTDTENITSNLIKYQIRFPGVLDSGMSNSSLISIGKQWDTSFRFPPYLIDGPREIESPYGGHPGYYQHGFLYIQHLIAMEIAEIIYVKEKMKLNTSPPIKHPDEFKEEFAALLRKLSVRLRRFPFPSHRNEGAVRVIHDTLPVVLVTGFGISCMVMVYLTVHEKEMGIRILLKMYGIDQTFHRYAWILHNLIMLSVSSLIITAILSTNWTSDGPGIFNDVVSHVFLLLIVCYVFCLICTVLLIVCFFSRASTACISVCFIWTVTFVPYIYVRNNYNILHFWQRIVACFFFNTAIAIGCHIISEVEALDEGLNWSNVFSKDINDPMKFSLGWVMVTMVLMGFVKFLLAQYLAKVFPDSGIQSLPWNFLFTSWFWNDRLPPDDSHIPYDRSRENSFEEDHPEYFEDDSNTKRRKELTIENVSKYHGKLRAVHKMNLICHQGHVTVLLGDQGS</sequence>
<protein>
    <submittedName>
        <fullName evidence="8">ATP-binding cassette sub-family A member 3</fullName>
    </submittedName>
</protein>
<dbReference type="GO" id="GO:0005524">
    <property type="term" value="F:ATP binding"/>
    <property type="evidence" value="ECO:0007669"/>
    <property type="project" value="UniProtKB-KW"/>
</dbReference>
<feature type="compositionally biased region" description="Basic and acidic residues" evidence="5">
    <location>
        <begin position="591"/>
        <end position="603"/>
    </location>
</feature>
<dbReference type="InterPro" id="IPR013525">
    <property type="entry name" value="ABC2_TM"/>
</dbReference>
<dbReference type="GO" id="GO:0005319">
    <property type="term" value="F:lipid transporter activity"/>
    <property type="evidence" value="ECO:0007669"/>
    <property type="project" value="TreeGrafter"/>
</dbReference>
<name>A0A1D2N3C3_ORCCI</name>
<keyword evidence="9" id="KW-1185">Reference proteome</keyword>
<feature type="non-terminal residue" evidence="8">
    <location>
        <position position="652"/>
    </location>
</feature>
<feature type="transmembrane region" description="Helical" evidence="6">
    <location>
        <begin position="343"/>
        <end position="363"/>
    </location>
</feature>
<evidence type="ECO:0000256" key="1">
    <source>
        <dbReference type="ARBA" id="ARBA00004141"/>
    </source>
</evidence>
<feature type="transmembrane region" description="Helical" evidence="6">
    <location>
        <begin position="455"/>
        <end position="473"/>
    </location>
</feature>
<keyword evidence="8" id="KW-0547">Nucleotide-binding</keyword>
<accession>A0A1D2N3C3</accession>
<evidence type="ECO:0000256" key="2">
    <source>
        <dbReference type="ARBA" id="ARBA00022692"/>
    </source>
</evidence>
<dbReference type="OrthoDB" id="6512918at2759"/>
<reference evidence="8 9" key="1">
    <citation type="journal article" date="2016" name="Genome Biol. Evol.">
        <title>Gene Family Evolution Reflects Adaptation to Soil Environmental Stressors in the Genome of the Collembolan Orchesella cincta.</title>
        <authorList>
            <person name="Faddeeva-Vakhrusheva A."/>
            <person name="Derks M.F."/>
            <person name="Anvar S.Y."/>
            <person name="Agamennone V."/>
            <person name="Suring W."/>
            <person name="Smit S."/>
            <person name="van Straalen N.M."/>
            <person name="Roelofs D."/>
        </authorList>
    </citation>
    <scope>NUCLEOTIDE SEQUENCE [LARGE SCALE GENOMIC DNA]</scope>
    <source>
        <tissue evidence="8">Mixed pool</tissue>
    </source>
</reference>
<gene>
    <name evidence="8" type="ORF">Ocin01_06913</name>
</gene>
<comment type="subcellular location">
    <subcellularLocation>
        <location evidence="1">Membrane</location>
        <topology evidence="1">Multi-pass membrane protein</topology>
    </subcellularLocation>
</comment>
<evidence type="ECO:0000256" key="6">
    <source>
        <dbReference type="SAM" id="Phobius"/>
    </source>
</evidence>
<evidence type="ECO:0000256" key="4">
    <source>
        <dbReference type="ARBA" id="ARBA00023136"/>
    </source>
</evidence>
<feature type="region of interest" description="Disordered" evidence="5">
    <location>
        <begin position="591"/>
        <end position="610"/>
    </location>
</feature>
<evidence type="ECO:0000313" key="9">
    <source>
        <dbReference type="Proteomes" id="UP000094527"/>
    </source>
</evidence>
<keyword evidence="4 6" id="KW-0472">Membrane</keyword>
<dbReference type="STRING" id="48709.A0A1D2N3C3"/>
<dbReference type="AlphaFoldDB" id="A0A1D2N3C3"/>
<feature type="domain" description="ABC-2 type transporter transmembrane" evidence="7">
    <location>
        <begin position="342"/>
        <end position="549"/>
    </location>
</feature>
<dbReference type="GO" id="GO:0016020">
    <property type="term" value="C:membrane"/>
    <property type="evidence" value="ECO:0007669"/>
    <property type="project" value="UniProtKB-SubCell"/>
</dbReference>
<feature type="region of interest" description="Disordered" evidence="5">
    <location>
        <begin position="1"/>
        <end position="36"/>
    </location>
</feature>
<keyword evidence="2 6" id="KW-0812">Transmembrane</keyword>
<evidence type="ECO:0000256" key="3">
    <source>
        <dbReference type="ARBA" id="ARBA00022989"/>
    </source>
</evidence>
<dbReference type="EMBL" id="LJIJ01000256">
    <property type="protein sequence ID" value="ODM99773.1"/>
    <property type="molecule type" value="Genomic_DNA"/>
</dbReference>
<feature type="transmembrane region" description="Helical" evidence="6">
    <location>
        <begin position="485"/>
        <end position="509"/>
    </location>
</feature>
<keyword evidence="8" id="KW-0067">ATP-binding</keyword>
<evidence type="ECO:0000313" key="8">
    <source>
        <dbReference type="EMBL" id="ODM99773.1"/>
    </source>
</evidence>
<dbReference type="InterPro" id="IPR026082">
    <property type="entry name" value="ABCA"/>
</dbReference>
<dbReference type="PANTHER" id="PTHR19229">
    <property type="entry name" value="ATP-BINDING CASSETTE TRANSPORTER SUBFAMILY A ABCA"/>
    <property type="match status" value="1"/>
</dbReference>
<dbReference type="Pfam" id="PF12698">
    <property type="entry name" value="ABC2_membrane_3"/>
    <property type="match status" value="1"/>
</dbReference>
<organism evidence="8 9">
    <name type="scientific">Orchesella cincta</name>
    <name type="common">Springtail</name>
    <name type="synonym">Podura cincta</name>
    <dbReference type="NCBI Taxonomy" id="48709"/>
    <lineage>
        <taxon>Eukaryota</taxon>
        <taxon>Metazoa</taxon>
        <taxon>Ecdysozoa</taxon>
        <taxon>Arthropoda</taxon>
        <taxon>Hexapoda</taxon>
        <taxon>Collembola</taxon>
        <taxon>Entomobryomorpha</taxon>
        <taxon>Entomobryoidea</taxon>
        <taxon>Orchesellidae</taxon>
        <taxon>Orchesellinae</taxon>
        <taxon>Orchesella</taxon>
    </lineage>
</organism>
<feature type="transmembrane region" description="Helical" evidence="6">
    <location>
        <begin position="383"/>
        <end position="407"/>
    </location>
</feature>
<comment type="caution">
    <text evidence="8">The sequence shown here is derived from an EMBL/GenBank/DDBJ whole genome shotgun (WGS) entry which is preliminary data.</text>
</comment>
<dbReference type="PANTHER" id="PTHR19229:SF250">
    <property type="entry name" value="ABC TRANSPORTER DOMAIN-CONTAINING PROTEIN-RELATED"/>
    <property type="match status" value="1"/>
</dbReference>